<dbReference type="Pfam" id="PF13378">
    <property type="entry name" value="MR_MLE_C"/>
    <property type="match status" value="1"/>
</dbReference>
<dbReference type="STRING" id="1416806.CAL12_00125"/>
<organism evidence="4 5">
    <name type="scientific">Bordetella genomosp. 8</name>
    <dbReference type="NCBI Taxonomy" id="1416806"/>
    <lineage>
        <taxon>Bacteria</taxon>
        <taxon>Pseudomonadati</taxon>
        <taxon>Pseudomonadota</taxon>
        <taxon>Betaproteobacteria</taxon>
        <taxon>Burkholderiales</taxon>
        <taxon>Alcaligenaceae</taxon>
        <taxon>Bordetella</taxon>
    </lineage>
</organism>
<dbReference type="GO" id="GO:0016829">
    <property type="term" value="F:lyase activity"/>
    <property type="evidence" value="ECO:0007669"/>
    <property type="project" value="UniProtKB-KW"/>
</dbReference>
<dbReference type="InterPro" id="IPR029017">
    <property type="entry name" value="Enolase-like_N"/>
</dbReference>
<evidence type="ECO:0000313" key="4">
    <source>
        <dbReference type="EMBL" id="ARP79382.1"/>
    </source>
</evidence>
<dbReference type="KEGG" id="bgv:CAL12_00125"/>
<dbReference type="Pfam" id="PF02746">
    <property type="entry name" value="MR_MLE_N"/>
    <property type="match status" value="1"/>
</dbReference>
<dbReference type="PANTHER" id="PTHR48080">
    <property type="entry name" value="D-GALACTONATE DEHYDRATASE-RELATED"/>
    <property type="match status" value="1"/>
</dbReference>
<dbReference type="PANTHER" id="PTHR48080:SF2">
    <property type="entry name" value="D-GALACTONATE DEHYDRATASE"/>
    <property type="match status" value="1"/>
</dbReference>
<dbReference type="SMART" id="SM00922">
    <property type="entry name" value="MR_MLE"/>
    <property type="match status" value="1"/>
</dbReference>
<dbReference type="CDD" id="cd03316">
    <property type="entry name" value="MR_like"/>
    <property type="match status" value="1"/>
</dbReference>
<dbReference type="SUPFAM" id="SSF54826">
    <property type="entry name" value="Enolase N-terminal domain-like"/>
    <property type="match status" value="1"/>
</dbReference>
<accession>A0A1W6YE98</accession>
<dbReference type="SFLD" id="SFLDS00001">
    <property type="entry name" value="Enolase"/>
    <property type="match status" value="1"/>
</dbReference>
<dbReference type="InterPro" id="IPR034593">
    <property type="entry name" value="DgoD-like"/>
</dbReference>
<proteinExistence type="predicted"/>
<dbReference type="InterPro" id="IPR013342">
    <property type="entry name" value="Mandelate_racemase_C"/>
</dbReference>
<dbReference type="SUPFAM" id="SSF51604">
    <property type="entry name" value="Enolase C-terminal domain-like"/>
    <property type="match status" value="1"/>
</dbReference>
<evidence type="ECO:0000313" key="5">
    <source>
        <dbReference type="Proteomes" id="UP000194151"/>
    </source>
</evidence>
<reference evidence="4 5" key="1">
    <citation type="submission" date="2017-05" db="EMBL/GenBank/DDBJ databases">
        <title>Complete and WGS of Bordetella genogroups.</title>
        <authorList>
            <person name="Spilker T."/>
            <person name="LiPuma J."/>
        </authorList>
    </citation>
    <scope>NUCLEOTIDE SEQUENCE [LARGE SCALE GENOMIC DNA]</scope>
    <source>
        <strain evidence="4 5">AU19157</strain>
    </source>
</reference>
<dbReference type="InterPro" id="IPR029065">
    <property type="entry name" value="Enolase_C-like"/>
</dbReference>
<keyword evidence="5" id="KW-1185">Reference proteome</keyword>
<evidence type="ECO:0000259" key="3">
    <source>
        <dbReference type="SMART" id="SM00922"/>
    </source>
</evidence>
<evidence type="ECO:0000256" key="2">
    <source>
        <dbReference type="SAM" id="MobiDB-lite"/>
    </source>
</evidence>
<evidence type="ECO:0000256" key="1">
    <source>
        <dbReference type="ARBA" id="ARBA00023239"/>
    </source>
</evidence>
<keyword evidence="1" id="KW-0456">Lyase</keyword>
<dbReference type="Proteomes" id="UP000194151">
    <property type="component" value="Chromosome"/>
</dbReference>
<dbReference type="AlphaFoldDB" id="A0A1W6YE98"/>
<sequence>MASHSTASLSTAGSHSTAGSQMSSDSRSHAMSAAAPAALAALPEGDFLQVDRIDVYVFQDNAPPAVKSSFGTSTQRTSALLRVRDASGHHGWGEIWSGHPPFGAYHRATILEKLVAPRVVGRKIADIPALQDELQAAMIPMLRLAGEPGPIAHVLAGLDCALWDLAARMRGVPLYRLLGGQPRPLPVYASGVSPSLSRQALDDLRERGFRAFKFKAGFQDDGALDDLRRTVQGLCADESAMIDANCGWNVDSASRALERIRDLPLQWVEEPIGPERPAHEWHTLHAAGHPLAGGENLLGVDAFRAAFEWLDVVQPDLGKWGGVSQVLPLARETLARGKRYCPHAFGTHIGAALAAHVLCAAGGDGVLELDANPNPLRTLGAPGFPAPAQGRIALDDTPGIGIDANPDALENYDGHHAVVTS</sequence>
<dbReference type="Gene3D" id="3.20.20.120">
    <property type="entry name" value="Enolase-like C-terminal domain"/>
    <property type="match status" value="1"/>
</dbReference>
<protein>
    <recommendedName>
        <fullName evidence="3">Mandelate racemase/muconate lactonizing enzyme C-terminal domain-containing protein</fullName>
    </recommendedName>
</protein>
<dbReference type="InterPro" id="IPR013341">
    <property type="entry name" value="Mandelate_racemase_N_dom"/>
</dbReference>
<dbReference type="Gene3D" id="3.30.390.10">
    <property type="entry name" value="Enolase-like, N-terminal domain"/>
    <property type="match status" value="1"/>
</dbReference>
<feature type="region of interest" description="Disordered" evidence="2">
    <location>
        <begin position="1"/>
        <end position="29"/>
    </location>
</feature>
<feature type="domain" description="Mandelate racemase/muconate lactonizing enzyme C-terminal" evidence="3">
    <location>
        <begin position="194"/>
        <end position="290"/>
    </location>
</feature>
<dbReference type="InterPro" id="IPR036849">
    <property type="entry name" value="Enolase-like_C_sf"/>
</dbReference>
<gene>
    <name evidence="4" type="ORF">CAL12_00125</name>
</gene>
<feature type="compositionally biased region" description="Polar residues" evidence="2">
    <location>
        <begin position="1"/>
        <end position="25"/>
    </location>
</feature>
<dbReference type="EMBL" id="CP021108">
    <property type="protein sequence ID" value="ARP79382.1"/>
    <property type="molecule type" value="Genomic_DNA"/>
</dbReference>
<name>A0A1W6YE98_9BORD</name>
<dbReference type="OrthoDB" id="8609034at2"/>
<dbReference type="SFLD" id="SFLDG00179">
    <property type="entry name" value="mandelate_racemase"/>
    <property type="match status" value="1"/>
</dbReference>